<evidence type="ECO:0000313" key="1">
    <source>
        <dbReference type="EMBL" id="QOR46775.1"/>
    </source>
</evidence>
<dbReference type="Proteomes" id="UP000594961">
    <property type="component" value="Chromosome"/>
</dbReference>
<accession>A0A7M1QZQ2</accession>
<proteinExistence type="predicted"/>
<dbReference type="AlphaFoldDB" id="A0A7M1QZQ2"/>
<name>A0A7M1QZQ2_9ACTO</name>
<dbReference type="InterPro" id="IPR015947">
    <property type="entry name" value="PUA-like_sf"/>
</dbReference>
<sequence>MAAFLFLVNPALAYDPYPDWDRWVPALARGEKVTTTWNTGMRRRGMEAGDQALIVKVGAEPRGLVGVGAIAGPIFLGPHWNPEAGSPETGFVKLELTALWPLDEPFPLEVLRWRAPHVSWTPRQSGTRIDIDLGQLLQ</sequence>
<evidence type="ECO:0008006" key="3">
    <source>
        <dbReference type="Google" id="ProtNLM"/>
    </source>
</evidence>
<gene>
    <name evidence="1" type="ORF">INS90_05580</name>
</gene>
<evidence type="ECO:0000313" key="2">
    <source>
        <dbReference type="Proteomes" id="UP000594961"/>
    </source>
</evidence>
<dbReference type="RefSeq" id="WP_197551888.1">
    <property type="nucleotide sequence ID" value="NZ_CP063212.1"/>
</dbReference>
<reference evidence="1 2" key="1">
    <citation type="submission" date="2020-10" db="EMBL/GenBank/DDBJ databases">
        <title>Trueperella pecoris sp. nov. isolated from bovine and porcine specimens.</title>
        <authorList>
            <person name="Schoenecker L."/>
            <person name="Schnydrig P."/>
            <person name="Brodard I."/>
            <person name="Thomann A."/>
            <person name="Hemphill A."/>
            <person name="Rodriguez-Campos S."/>
            <person name="Perreten V."/>
            <person name="Jores J."/>
            <person name="Kittl S."/>
        </authorList>
    </citation>
    <scope>NUCLEOTIDE SEQUENCE [LARGE SCALE GENOMIC DNA]</scope>
    <source>
        <strain evidence="1 2">19OD0592</strain>
    </source>
</reference>
<organism evidence="1 2">
    <name type="scientific">Trueperella pecoris</name>
    <dbReference type="NCBI Taxonomy" id="2733571"/>
    <lineage>
        <taxon>Bacteria</taxon>
        <taxon>Bacillati</taxon>
        <taxon>Actinomycetota</taxon>
        <taxon>Actinomycetes</taxon>
        <taxon>Actinomycetales</taxon>
        <taxon>Actinomycetaceae</taxon>
        <taxon>Trueperella</taxon>
    </lineage>
</organism>
<protein>
    <recommendedName>
        <fullName evidence="3">ASCH domain-containing protein</fullName>
    </recommendedName>
</protein>
<dbReference type="EMBL" id="CP063212">
    <property type="protein sequence ID" value="QOR46775.1"/>
    <property type="molecule type" value="Genomic_DNA"/>
</dbReference>
<dbReference type="SUPFAM" id="SSF88697">
    <property type="entry name" value="PUA domain-like"/>
    <property type="match status" value="1"/>
</dbReference>